<organism evidence="2 3">
    <name type="scientific">Allacma fusca</name>
    <dbReference type="NCBI Taxonomy" id="39272"/>
    <lineage>
        <taxon>Eukaryota</taxon>
        <taxon>Metazoa</taxon>
        <taxon>Ecdysozoa</taxon>
        <taxon>Arthropoda</taxon>
        <taxon>Hexapoda</taxon>
        <taxon>Collembola</taxon>
        <taxon>Symphypleona</taxon>
        <taxon>Sminthuridae</taxon>
        <taxon>Allacma</taxon>
    </lineage>
</organism>
<accession>A0A8J2KK99</accession>
<dbReference type="InterPro" id="IPR050332">
    <property type="entry name" value="GPCR_2"/>
</dbReference>
<dbReference type="GO" id="GO:0005886">
    <property type="term" value="C:plasma membrane"/>
    <property type="evidence" value="ECO:0007669"/>
    <property type="project" value="TreeGrafter"/>
</dbReference>
<dbReference type="OrthoDB" id="6433780at2759"/>
<comment type="caution">
    <text evidence="2">The sequence shown here is derived from an EMBL/GenBank/DDBJ whole genome shotgun (WGS) entry which is preliminary data.</text>
</comment>
<feature type="domain" description="G-protein coupled receptors family 2 profile 1" evidence="1">
    <location>
        <begin position="22"/>
        <end position="87"/>
    </location>
</feature>
<dbReference type="GO" id="GO:0007188">
    <property type="term" value="P:adenylate cyclase-modulating G protein-coupled receptor signaling pathway"/>
    <property type="evidence" value="ECO:0007669"/>
    <property type="project" value="TreeGrafter"/>
</dbReference>
<dbReference type="SMART" id="SM00008">
    <property type="entry name" value="HormR"/>
    <property type="match status" value="1"/>
</dbReference>
<dbReference type="Pfam" id="PF02793">
    <property type="entry name" value="HRM"/>
    <property type="match status" value="1"/>
</dbReference>
<protein>
    <recommendedName>
        <fullName evidence="1">G-protein coupled receptors family 2 profile 1 domain-containing protein</fullName>
    </recommendedName>
</protein>
<dbReference type="GO" id="GO:0008528">
    <property type="term" value="F:G protein-coupled peptide receptor activity"/>
    <property type="evidence" value="ECO:0007669"/>
    <property type="project" value="TreeGrafter"/>
</dbReference>
<dbReference type="PROSITE" id="PS50227">
    <property type="entry name" value="G_PROTEIN_RECEP_F2_3"/>
    <property type="match status" value="1"/>
</dbReference>
<dbReference type="Proteomes" id="UP000708208">
    <property type="component" value="Unassembled WGS sequence"/>
</dbReference>
<keyword evidence="3" id="KW-1185">Reference proteome</keyword>
<name>A0A8J2KK99_9HEXA</name>
<dbReference type="EMBL" id="CAJVCH010454040">
    <property type="protein sequence ID" value="CAG7819601.1"/>
    <property type="molecule type" value="Genomic_DNA"/>
</dbReference>
<reference evidence="2" key="1">
    <citation type="submission" date="2021-06" db="EMBL/GenBank/DDBJ databases">
        <authorList>
            <person name="Hodson N. C."/>
            <person name="Mongue J. A."/>
            <person name="Jaron S. K."/>
        </authorList>
    </citation>
    <scope>NUCLEOTIDE SEQUENCE</scope>
</reference>
<gene>
    <name evidence="2" type="ORF">AFUS01_LOCUS30036</name>
</gene>
<evidence type="ECO:0000313" key="2">
    <source>
        <dbReference type="EMBL" id="CAG7819601.1"/>
    </source>
</evidence>
<proteinExistence type="predicted"/>
<dbReference type="InterPro" id="IPR001879">
    <property type="entry name" value="GPCR_2_extracellular_dom"/>
</dbReference>
<evidence type="ECO:0000259" key="1">
    <source>
        <dbReference type="PROSITE" id="PS50227"/>
    </source>
</evidence>
<dbReference type="AlphaFoldDB" id="A0A8J2KK99"/>
<evidence type="ECO:0000313" key="3">
    <source>
        <dbReference type="Proteomes" id="UP000708208"/>
    </source>
</evidence>
<dbReference type="PANTHER" id="PTHR45620">
    <property type="entry name" value="PDF RECEPTOR-LIKE PROTEIN-RELATED"/>
    <property type="match status" value="1"/>
</dbReference>
<sequence length="101" mass="11306">MNYFQELLVVLKVMKDIRYLHCGPSWDGKLCWPATWIGETVKRPCSDYLNGSPTSEFFISTGYASRACDGNGSWSAQTNITQCLRLGNFPSNVSPFVSLCK</sequence>